<dbReference type="CDD" id="cd02846">
    <property type="entry name" value="PAZ_argonaute_like"/>
    <property type="match status" value="1"/>
</dbReference>
<gene>
    <name evidence="5" type="ORF">FCM35_KLT21262</name>
</gene>
<feature type="domain" description="Piwi" evidence="4">
    <location>
        <begin position="555"/>
        <end position="889"/>
    </location>
</feature>
<dbReference type="InterPro" id="IPR036397">
    <property type="entry name" value="RNaseH_sf"/>
</dbReference>
<evidence type="ECO:0000259" key="4">
    <source>
        <dbReference type="PROSITE" id="PS50822"/>
    </source>
</evidence>
<dbReference type="InterPro" id="IPR032472">
    <property type="entry name" value="ArgoL2"/>
</dbReference>
<name>A0A833RHB4_9POAL</name>
<dbReference type="Proteomes" id="UP000623129">
    <property type="component" value="Unassembled WGS sequence"/>
</dbReference>
<dbReference type="InterPro" id="IPR036085">
    <property type="entry name" value="PAZ_dom_sf"/>
</dbReference>
<dbReference type="InterPro" id="IPR032474">
    <property type="entry name" value="Argonaute_N"/>
</dbReference>
<evidence type="ECO:0000259" key="3">
    <source>
        <dbReference type="PROSITE" id="PS50821"/>
    </source>
</evidence>
<evidence type="ECO:0000313" key="6">
    <source>
        <dbReference type="Proteomes" id="UP000623129"/>
    </source>
</evidence>
<dbReference type="Gene3D" id="3.30.420.10">
    <property type="entry name" value="Ribonuclease H-like superfamily/Ribonuclease H"/>
    <property type="match status" value="1"/>
</dbReference>
<dbReference type="SMART" id="SM01163">
    <property type="entry name" value="DUF1785"/>
    <property type="match status" value="1"/>
</dbReference>
<dbReference type="PROSITE" id="PS50821">
    <property type="entry name" value="PAZ"/>
    <property type="match status" value="1"/>
</dbReference>
<dbReference type="InterPro" id="IPR014811">
    <property type="entry name" value="ArgoL1"/>
</dbReference>
<sequence>MLHVSWFVVYICTFVIENVVKQSLKLMGERTKAEDLNRVPVARPCVGKEGHRISLLSNHFNVRFTGTDAVFHHYSVVIKYEDDKIVENKGIGRKVMEKLVQMYSSELAGKDFAYDGEKSFFTVGPLPQDIFEFMVVLEEVSSRVTGSPVTRSPGEVGDKKRQKQVQQTTTFKVSLTFAAKIPLNSITMSLRGTDTPYTQDALRVLDIILMQQHANRGCLLVGQSFFNGDPKSFVDLGGGVTGCRGFHSSFCTTLSGLSLNMDVTTTMIMTPGPVIDFVKENQYVREASMIDWMKAKRMLKNMRIKTKHNKMEFKIFGISDLPCNEQRFSMKVREDGKSQTIDVTVCEYYQQKYQIKVSWSAKFPCLDVGKPNCPNYLPLELCDLISLQRYTKALSSQQRANLVKSSRQKPKDRTKTITEAIRSNQYDEDPLLKACGIQIEKQPNRFDGRVLTAPTLLLGDGEEFVPNRGRWNFNNKKLINPVRIDRWAICNFSARVDMSHVSREIINCGRNKGIHIERPFTLVEEDCQWLRAGPIIRVDKMFEKIRAKLPGSPQFLLCILPDKKNSEIYGPWKKKNLHEMGIVTQCISPGKHNDQYFTNVLLKINAKLGGINSSVSVEYKQSIPIIHENPTLILGLNVSHGSLGHSDLPSIAAVVGSRHWPSISKYRASVRTQSTKLEMIDQLYKPTADGKDDNGMIREILIDFYQTSGGRKPTQIIIFRDGVSETQFSQVLNIELNQIIKVHLSCGYCFSSEILSFNVKGFDFPQAYEHLGDGALPKFTLIIAQKNHHTVLFQADSPDNVPPGTIVDTEVVHPKNYDFFMCAHNGMIGTSRPIHYHVLVDEIGFPVDDLQKFVHSLSYVYQRSTTATSVVAPICYAHLAAQQMSQFMKFEDLSDTSSGSDGIVAVPDLPRLHKNVCDSMFFC</sequence>
<evidence type="ECO:0000313" key="5">
    <source>
        <dbReference type="EMBL" id="KAF3334658.1"/>
    </source>
</evidence>
<dbReference type="SMART" id="SM00949">
    <property type="entry name" value="PAZ"/>
    <property type="match status" value="1"/>
</dbReference>
<comment type="similarity">
    <text evidence="1">Belongs to the argonaute family. Ago subfamily.</text>
</comment>
<dbReference type="Gene3D" id="3.40.50.2300">
    <property type="match status" value="1"/>
</dbReference>
<dbReference type="EMBL" id="SWLB01000009">
    <property type="protein sequence ID" value="KAF3334658.1"/>
    <property type="molecule type" value="Genomic_DNA"/>
</dbReference>
<comment type="caution">
    <text evidence="5">The sequence shown here is derived from an EMBL/GenBank/DDBJ whole genome shotgun (WGS) entry which is preliminary data.</text>
</comment>
<keyword evidence="2" id="KW-0943">RNA-mediated gene silencing</keyword>
<dbReference type="Pfam" id="PF02171">
    <property type="entry name" value="Piwi"/>
    <property type="match status" value="1"/>
</dbReference>
<proteinExistence type="inferred from homology"/>
<dbReference type="PROSITE" id="PS50822">
    <property type="entry name" value="PIWI"/>
    <property type="match status" value="1"/>
</dbReference>
<feature type="domain" description="PAZ" evidence="3">
    <location>
        <begin position="273"/>
        <end position="386"/>
    </location>
</feature>
<dbReference type="SUPFAM" id="SSF101690">
    <property type="entry name" value="PAZ domain"/>
    <property type="match status" value="1"/>
</dbReference>
<dbReference type="InterPro" id="IPR003100">
    <property type="entry name" value="PAZ_dom"/>
</dbReference>
<keyword evidence="6" id="KW-1185">Reference proteome</keyword>
<dbReference type="CDD" id="cd04657">
    <property type="entry name" value="Piwi_ago-like"/>
    <property type="match status" value="1"/>
</dbReference>
<organism evidence="5 6">
    <name type="scientific">Carex littledalei</name>
    <dbReference type="NCBI Taxonomy" id="544730"/>
    <lineage>
        <taxon>Eukaryota</taxon>
        <taxon>Viridiplantae</taxon>
        <taxon>Streptophyta</taxon>
        <taxon>Embryophyta</taxon>
        <taxon>Tracheophyta</taxon>
        <taxon>Spermatophyta</taxon>
        <taxon>Magnoliopsida</taxon>
        <taxon>Liliopsida</taxon>
        <taxon>Poales</taxon>
        <taxon>Cyperaceae</taxon>
        <taxon>Cyperoideae</taxon>
        <taxon>Cariceae</taxon>
        <taxon>Carex</taxon>
        <taxon>Carex subgen. Euthyceras</taxon>
    </lineage>
</organism>
<dbReference type="Gene3D" id="2.170.260.10">
    <property type="entry name" value="paz domain"/>
    <property type="match status" value="1"/>
</dbReference>
<dbReference type="Pfam" id="PF02170">
    <property type="entry name" value="PAZ"/>
    <property type="match status" value="1"/>
</dbReference>
<evidence type="ECO:0000256" key="2">
    <source>
        <dbReference type="ARBA" id="ARBA00023158"/>
    </source>
</evidence>
<dbReference type="PANTHER" id="PTHR22891">
    <property type="entry name" value="EUKARYOTIC TRANSLATION INITIATION FACTOR 2C"/>
    <property type="match status" value="1"/>
</dbReference>
<dbReference type="Pfam" id="PF16486">
    <property type="entry name" value="ArgoN"/>
    <property type="match status" value="1"/>
</dbReference>
<accession>A0A833RHB4</accession>
<evidence type="ECO:0000256" key="1">
    <source>
        <dbReference type="ARBA" id="ARBA00008201"/>
    </source>
</evidence>
<protein>
    <submittedName>
        <fullName evidence="5">Protein argonaute 16-like protein</fullName>
    </submittedName>
</protein>
<dbReference type="SUPFAM" id="SSF53098">
    <property type="entry name" value="Ribonuclease H-like"/>
    <property type="match status" value="1"/>
</dbReference>
<dbReference type="Pfam" id="PF16488">
    <property type="entry name" value="ArgoL2"/>
    <property type="match status" value="1"/>
</dbReference>
<dbReference type="SMART" id="SM00950">
    <property type="entry name" value="Piwi"/>
    <property type="match status" value="1"/>
</dbReference>
<dbReference type="AlphaFoldDB" id="A0A833RHB4"/>
<dbReference type="GO" id="GO:0003723">
    <property type="term" value="F:RNA binding"/>
    <property type="evidence" value="ECO:0007669"/>
    <property type="project" value="InterPro"/>
</dbReference>
<dbReference type="InterPro" id="IPR045246">
    <property type="entry name" value="Piwi_ago-like"/>
</dbReference>
<dbReference type="OrthoDB" id="10252740at2759"/>
<reference evidence="5" key="1">
    <citation type="submission" date="2020-01" db="EMBL/GenBank/DDBJ databases">
        <title>Genome sequence of Kobresia littledalei, the first chromosome-level genome in the family Cyperaceae.</title>
        <authorList>
            <person name="Qu G."/>
        </authorList>
    </citation>
    <scope>NUCLEOTIDE SEQUENCE</scope>
    <source>
        <strain evidence="5">C.B.Clarke</strain>
        <tissue evidence="5">Leaf</tissue>
    </source>
</reference>
<dbReference type="InterPro" id="IPR003165">
    <property type="entry name" value="Piwi"/>
</dbReference>
<dbReference type="GO" id="GO:0031047">
    <property type="term" value="P:regulatory ncRNA-mediated gene silencing"/>
    <property type="evidence" value="ECO:0007669"/>
    <property type="project" value="UniProtKB-KW"/>
</dbReference>
<dbReference type="Pfam" id="PF08699">
    <property type="entry name" value="ArgoL1"/>
    <property type="match status" value="1"/>
</dbReference>
<dbReference type="InterPro" id="IPR012337">
    <property type="entry name" value="RNaseH-like_sf"/>
</dbReference>